<evidence type="ECO:0000256" key="5">
    <source>
        <dbReference type="RuleBase" id="RU004203"/>
    </source>
</evidence>
<dbReference type="EMBL" id="CAJVPG010000122">
    <property type="protein sequence ID" value="CAG8357641.1"/>
    <property type="molecule type" value="Genomic_DNA"/>
</dbReference>
<name>A0A9W4NBP7_9EURO</name>
<evidence type="ECO:0000256" key="1">
    <source>
        <dbReference type="ARBA" id="ARBA00022490"/>
    </source>
</evidence>
<evidence type="ECO:0000256" key="2">
    <source>
        <dbReference type="ARBA" id="ARBA00022942"/>
    </source>
</evidence>
<keyword evidence="1 5" id="KW-0963">Cytoplasm</keyword>
<dbReference type="GO" id="GO:0005737">
    <property type="term" value="C:cytoplasm"/>
    <property type="evidence" value="ECO:0007669"/>
    <property type="project" value="UniProtKB-SubCell"/>
</dbReference>
<proteinExistence type="inferred from homology"/>
<reference evidence="6" key="1">
    <citation type="submission" date="2021-07" db="EMBL/GenBank/DDBJ databases">
        <authorList>
            <person name="Branca A.L. A."/>
        </authorList>
    </citation>
    <scope>NUCLEOTIDE SEQUENCE</scope>
</reference>
<dbReference type="AlphaFoldDB" id="A0A9W4NBP7"/>
<comment type="subcellular location">
    <subcellularLocation>
        <location evidence="5">Cytoplasm</location>
    </subcellularLocation>
    <subcellularLocation>
        <location evidence="5">Nucleus</location>
    </subcellularLocation>
</comment>
<dbReference type="Gene3D" id="3.60.20.10">
    <property type="entry name" value="Glutamine Phosphoribosylpyrophosphate, subunit 1, domain 1"/>
    <property type="match status" value="1"/>
</dbReference>
<evidence type="ECO:0000313" key="6">
    <source>
        <dbReference type="EMBL" id="CAG8357641.1"/>
    </source>
</evidence>
<dbReference type="PROSITE" id="PS00854">
    <property type="entry name" value="PROTEASOME_BETA_1"/>
    <property type="match status" value="1"/>
</dbReference>
<evidence type="ECO:0000313" key="7">
    <source>
        <dbReference type="Proteomes" id="UP001152649"/>
    </source>
</evidence>
<comment type="similarity">
    <text evidence="5">Belongs to the peptidase T1B family.</text>
</comment>
<dbReference type="SUPFAM" id="SSF56235">
    <property type="entry name" value="N-terminal nucleophile aminohydrolases (Ntn hydrolases)"/>
    <property type="match status" value="1"/>
</dbReference>
<dbReference type="InterPro" id="IPR050115">
    <property type="entry name" value="Proteasome_alpha"/>
</dbReference>
<dbReference type="Proteomes" id="UP001152649">
    <property type="component" value="Unassembled WGS sequence"/>
</dbReference>
<dbReference type="PROSITE" id="PS51476">
    <property type="entry name" value="PROTEASOME_BETA_2"/>
    <property type="match status" value="1"/>
</dbReference>
<keyword evidence="7" id="KW-1185">Reference proteome</keyword>
<keyword evidence="2 5" id="KW-0647">Proteasome</keyword>
<gene>
    <name evidence="6" type="ORF">PSALAMII_LOCUS3511</name>
</gene>
<accession>A0A9W4NBP7</accession>
<comment type="caution">
    <text evidence="6">The sequence shown here is derived from an EMBL/GenBank/DDBJ whole genome shotgun (WGS) entry which is preliminary data.</text>
</comment>
<dbReference type="OrthoDB" id="187139at2759"/>
<keyword evidence="3 5" id="KW-0539">Nucleus</keyword>
<dbReference type="InterPro" id="IPR035206">
    <property type="entry name" value="Proteasome_beta2"/>
</dbReference>
<dbReference type="InterPro" id="IPR023333">
    <property type="entry name" value="Proteasome_suB-type"/>
</dbReference>
<dbReference type="GO" id="GO:0019774">
    <property type="term" value="C:proteasome core complex, beta-subunit complex"/>
    <property type="evidence" value="ECO:0007669"/>
    <property type="project" value="UniProtKB-ARBA"/>
</dbReference>
<dbReference type="InterPro" id="IPR001353">
    <property type="entry name" value="Proteasome_sua/b"/>
</dbReference>
<dbReference type="CDD" id="cd03758">
    <property type="entry name" value="proteasome_beta_type_2"/>
    <property type="match status" value="1"/>
</dbReference>
<dbReference type="GO" id="GO:0005634">
    <property type="term" value="C:nucleus"/>
    <property type="evidence" value="ECO:0007669"/>
    <property type="project" value="UniProtKB-SubCell"/>
</dbReference>
<dbReference type="GO" id="GO:0010498">
    <property type="term" value="P:proteasomal protein catabolic process"/>
    <property type="evidence" value="ECO:0007669"/>
    <property type="project" value="InterPro"/>
</dbReference>
<evidence type="ECO:0000256" key="3">
    <source>
        <dbReference type="ARBA" id="ARBA00023242"/>
    </source>
</evidence>
<comment type="subunit">
    <text evidence="4">The 26S proteasome consists of a 20S proteasome core and two 19S regulatory subunits. The 20S proteasome core is composed of 28 subunits that are arranged in four stacked rings, resulting in a barrel-shaped structure. The two end rings are each formed by seven alpha subunits, and the two central rings are each formed by seven beta subunits. The catalytic chamber with the active sites is on the inside of the barrel.</text>
</comment>
<sequence length="297" mass="33290">MAIFCQACRFLITVEEKSEVWRSQETRVAEIKTSTFFWQKKKAPKRWLTQRVAGRKLQASSSPRGAPHLITTSLRPDHLTCSILLFSINFPTNRKHVLLGIAGKDFVILAASKAAMRGPTVLKAEDDKTRQLNKHTVMAFSGESGDTIQFAEYIQANAALYSMRNDTELSPSAVANFVRGELARSLRSRSPYTVNLLLGGIDPVSEKPHLYWVDYLASLAPLPYAAHGYAQYYCLSILDKHHNPDISLEEGLKLLGLCTDELKRRLPIDYKGVLVKVITKDGVQEIPFDNDKIVRSA</sequence>
<dbReference type="Pfam" id="PF00227">
    <property type="entry name" value="Proteasome"/>
    <property type="match status" value="1"/>
</dbReference>
<comment type="subunit">
    <text evidence="5">Component of the proteasome complex.</text>
</comment>
<organism evidence="6 7">
    <name type="scientific">Penicillium salamii</name>
    <dbReference type="NCBI Taxonomy" id="1612424"/>
    <lineage>
        <taxon>Eukaryota</taxon>
        <taxon>Fungi</taxon>
        <taxon>Dikarya</taxon>
        <taxon>Ascomycota</taxon>
        <taxon>Pezizomycotina</taxon>
        <taxon>Eurotiomycetes</taxon>
        <taxon>Eurotiomycetidae</taxon>
        <taxon>Eurotiales</taxon>
        <taxon>Aspergillaceae</taxon>
        <taxon>Penicillium</taxon>
    </lineage>
</organism>
<dbReference type="InterPro" id="IPR029055">
    <property type="entry name" value="Ntn_hydrolases_N"/>
</dbReference>
<comment type="function">
    <text evidence="5">Component of the proteasome, a multicatalytic proteinase complex which is characterized by its ability to cleave peptides with Arg, Phe, Tyr, Leu, and Glu adjacent to the leaving group at neutral or slightly basic pH. The proteasome has an ATP-dependent proteolytic activity.</text>
</comment>
<evidence type="ECO:0000256" key="4">
    <source>
        <dbReference type="ARBA" id="ARBA00026071"/>
    </source>
</evidence>
<dbReference type="FunFam" id="3.60.20.10:FF:000008">
    <property type="entry name" value="Proteasome subunit beta type-4"/>
    <property type="match status" value="1"/>
</dbReference>
<dbReference type="PANTHER" id="PTHR11599">
    <property type="entry name" value="PROTEASOME SUBUNIT ALPHA/BETA"/>
    <property type="match status" value="1"/>
</dbReference>
<dbReference type="InterPro" id="IPR016050">
    <property type="entry name" value="Proteasome_bsu_CS"/>
</dbReference>
<protein>
    <recommendedName>
        <fullName evidence="5">Proteasome subunit beta</fullName>
    </recommendedName>
</protein>